<reference evidence="2" key="1">
    <citation type="submission" date="2021-01" db="EMBL/GenBank/DDBJ databases">
        <authorList>
            <person name="Zahm M."/>
            <person name="Roques C."/>
            <person name="Cabau C."/>
            <person name="Klopp C."/>
            <person name="Donnadieu C."/>
            <person name="Jouanno E."/>
            <person name="Lampietro C."/>
            <person name="Louis A."/>
            <person name="Herpin A."/>
            <person name="Echchiki A."/>
            <person name="Berthelot C."/>
            <person name="Parey E."/>
            <person name="Roest-Crollius H."/>
            <person name="Braasch I."/>
            <person name="Postlethwait J."/>
            <person name="Bobe J."/>
            <person name="Montfort J."/>
            <person name="Bouchez O."/>
            <person name="Begum T."/>
            <person name="Mejri S."/>
            <person name="Adams A."/>
            <person name="Chen W.-J."/>
            <person name="Guiguen Y."/>
        </authorList>
    </citation>
    <scope>NUCLEOTIDE SEQUENCE</scope>
    <source>
        <strain evidence="2">YG-15Mar2019-1</strain>
        <tissue evidence="2">Brain</tissue>
    </source>
</reference>
<evidence type="ECO:0000313" key="2">
    <source>
        <dbReference type="EMBL" id="KAG7455303.1"/>
    </source>
</evidence>
<evidence type="ECO:0000313" key="3">
    <source>
        <dbReference type="Proteomes" id="UP001046870"/>
    </source>
</evidence>
<protein>
    <submittedName>
        <fullName evidence="2">Uncharacterized protein</fullName>
    </submittedName>
</protein>
<dbReference type="AlphaFoldDB" id="A0A9D3P9T9"/>
<accession>A0A9D3P9T9</accession>
<comment type="caution">
    <text evidence="2">The sequence shown here is derived from an EMBL/GenBank/DDBJ whole genome shotgun (WGS) entry which is preliminary data.</text>
</comment>
<dbReference type="Proteomes" id="UP001046870">
    <property type="component" value="Chromosome 24"/>
</dbReference>
<dbReference type="EMBL" id="JAFDVH010000024">
    <property type="protein sequence ID" value="KAG7455303.1"/>
    <property type="molecule type" value="Genomic_DNA"/>
</dbReference>
<name>A0A9D3P9T9_MEGAT</name>
<sequence>MAALESNCFSSVEETTRERRAHNPKIAEAVRRLHNSEANCRRYEVNGYSSQMSAHWTTFGQNADKYEAAKRHFKAHLMPQVRLLF</sequence>
<gene>
    <name evidence="2" type="ORF">MATL_G00255320</name>
</gene>
<keyword evidence="3" id="KW-1185">Reference proteome</keyword>
<dbReference type="OrthoDB" id="5989533at2759"/>
<evidence type="ECO:0000256" key="1">
    <source>
        <dbReference type="SAM" id="MobiDB-lite"/>
    </source>
</evidence>
<organism evidence="2 3">
    <name type="scientific">Megalops atlanticus</name>
    <name type="common">Tarpon</name>
    <name type="synonym">Clupea gigantea</name>
    <dbReference type="NCBI Taxonomy" id="7932"/>
    <lineage>
        <taxon>Eukaryota</taxon>
        <taxon>Metazoa</taxon>
        <taxon>Chordata</taxon>
        <taxon>Craniata</taxon>
        <taxon>Vertebrata</taxon>
        <taxon>Euteleostomi</taxon>
        <taxon>Actinopterygii</taxon>
        <taxon>Neopterygii</taxon>
        <taxon>Teleostei</taxon>
        <taxon>Elopiformes</taxon>
        <taxon>Megalopidae</taxon>
        <taxon>Megalops</taxon>
    </lineage>
</organism>
<proteinExistence type="predicted"/>
<feature type="region of interest" description="Disordered" evidence="1">
    <location>
        <begin position="1"/>
        <end position="22"/>
    </location>
</feature>